<comment type="caution">
    <text evidence="1">The sequence shown here is derived from an EMBL/GenBank/DDBJ whole genome shotgun (WGS) entry which is preliminary data.</text>
</comment>
<keyword evidence="2" id="KW-1185">Reference proteome</keyword>
<protein>
    <submittedName>
        <fullName evidence="1">YdcH family protein</fullName>
    </submittedName>
</protein>
<sequence length="82" mass="9861">MRKTDTWQDNKDIICELKQKDSHFATIFDEHTQLDQQINQLDKDVVTHASREEEIEQMKRRKLHLKDELYKIIDKNKLGSHA</sequence>
<gene>
    <name evidence="1" type="ORF">ACFP58_10190</name>
</gene>
<proteinExistence type="predicted"/>
<dbReference type="EMBL" id="JBHSTZ010000031">
    <property type="protein sequence ID" value="MFC6381820.1"/>
    <property type="molecule type" value="Genomic_DNA"/>
</dbReference>
<dbReference type="Proteomes" id="UP001596264">
    <property type="component" value="Unassembled WGS sequence"/>
</dbReference>
<dbReference type="Gene3D" id="6.10.280.50">
    <property type="match status" value="1"/>
</dbReference>
<dbReference type="Pfam" id="PF04325">
    <property type="entry name" value="DUF465"/>
    <property type="match status" value="1"/>
</dbReference>
<evidence type="ECO:0000313" key="1">
    <source>
        <dbReference type="EMBL" id="MFC6381820.1"/>
    </source>
</evidence>
<evidence type="ECO:0000313" key="2">
    <source>
        <dbReference type="Proteomes" id="UP001596264"/>
    </source>
</evidence>
<name>A0ABW1W9R6_9GAMM</name>
<dbReference type="InterPro" id="IPR038444">
    <property type="entry name" value="DUF465_sf"/>
</dbReference>
<accession>A0ABW1W9R6</accession>
<dbReference type="InterPro" id="IPR007420">
    <property type="entry name" value="DUF465"/>
</dbReference>
<dbReference type="RefSeq" id="WP_201562013.1">
    <property type="nucleotide sequence ID" value="NZ_CAJGZK010000006.1"/>
</dbReference>
<organism evidence="1 2">
    <name type="scientific">Psychrobacter glacincola</name>
    <dbReference type="NCBI Taxonomy" id="56810"/>
    <lineage>
        <taxon>Bacteria</taxon>
        <taxon>Pseudomonadati</taxon>
        <taxon>Pseudomonadota</taxon>
        <taxon>Gammaproteobacteria</taxon>
        <taxon>Moraxellales</taxon>
        <taxon>Moraxellaceae</taxon>
        <taxon>Psychrobacter</taxon>
    </lineage>
</organism>
<reference evidence="2" key="1">
    <citation type="journal article" date="2019" name="Int. J. Syst. Evol. Microbiol.">
        <title>The Global Catalogue of Microorganisms (GCM) 10K type strain sequencing project: providing services to taxonomists for standard genome sequencing and annotation.</title>
        <authorList>
            <consortium name="The Broad Institute Genomics Platform"/>
            <consortium name="The Broad Institute Genome Sequencing Center for Infectious Disease"/>
            <person name="Wu L."/>
            <person name="Ma J."/>
        </authorList>
    </citation>
    <scope>NUCLEOTIDE SEQUENCE [LARGE SCALE GENOMIC DNA]</scope>
    <source>
        <strain evidence="2">CCM 2050</strain>
    </source>
</reference>